<feature type="compositionally biased region" description="Basic and acidic residues" evidence="1">
    <location>
        <begin position="81"/>
        <end position="91"/>
    </location>
</feature>
<dbReference type="Proteomes" id="UP000076722">
    <property type="component" value="Unassembled WGS sequence"/>
</dbReference>
<dbReference type="EMBL" id="KV419398">
    <property type="protein sequence ID" value="KZS96692.1"/>
    <property type="molecule type" value="Genomic_DNA"/>
</dbReference>
<feature type="compositionally biased region" description="Acidic residues" evidence="1">
    <location>
        <begin position="480"/>
        <end position="499"/>
    </location>
</feature>
<gene>
    <name evidence="2" type="ORF">SISNIDRAFT_437511</name>
</gene>
<feature type="region of interest" description="Disordered" evidence="1">
    <location>
        <begin position="455"/>
        <end position="514"/>
    </location>
</feature>
<name>A0A164Y8P6_9AGAM</name>
<feature type="region of interest" description="Disordered" evidence="1">
    <location>
        <begin position="74"/>
        <end position="93"/>
    </location>
</feature>
<proteinExistence type="predicted"/>
<evidence type="ECO:0000256" key="1">
    <source>
        <dbReference type="SAM" id="MobiDB-lite"/>
    </source>
</evidence>
<keyword evidence="3" id="KW-1185">Reference proteome</keyword>
<reference evidence="2 3" key="1">
    <citation type="journal article" date="2016" name="Mol. Biol. Evol.">
        <title>Comparative Genomics of Early-Diverging Mushroom-Forming Fungi Provides Insights into the Origins of Lignocellulose Decay Capabilities.</title>
        <authorList>
            <person name="Nagy L.G."/>
            <person name="Riley R."/>
            <person name="Tritt A."/>
            <person name="Adam C."/>
            <person name="Daum C."/>
            <person name="Floudas D."/>
            <person name="Sun H."/>
            <person name="Yadav J.S."/>
            <person name="Pangilinan J."/>
            <person name="Larsson K.H."/>
            <person name="Matsuura K."/>
            <person name="Barry K."/>
            <person name="Labutti K."/>
            <person name="Kuo R."/>
            <person name="Ohm R.A."/>
            <person name="Bhattacharya S.S."/>
            <person name="Shirouzu T."/>
            <person name="Yoshinaga Y."/>
            <person name="Martin F.M."/>
            <person name="Grigoriev I.V."/>
            <person name="Hibbett D.S."/>
        </authorList>
    </citation>
    <scope>NUCLEOTIDE SEQUENCE [LARGE SCALE GENOMIC DNA]</scope>
    <source>
        <strain evidence="2 3">HHB9708</strain>
    </source>
</reference>
<protein>
    <submittedName>
        <fullName evidence="2">Uncharacterized protein</fullName>
    </submittedName>
</protein>
<sequence>MSSRIENFKMPSDCPVRLSATPRIPIVDPWYNGTEKLSRKETLSATQWAPILENWQEQAEAICHSLEARKGTPTAALSDSCNRDPPNKRSAIDPLLQESTTEEPKIDRRVICRPKAGPYHNPVPYTLISPFPHCPSPHATRLSSEARHALQIALLESVIKDIERWEAAMALENNASCIRAPRDIPFVESPSSLPGSPSFDTWTSLIGKGDDDDGISDISTASLHVAQRFNVKNAGHTPAFVPHSAYSISTQLPQTVENEWPPSYSFGIGSGFVRPFSALPVLTEDVADFMQGHLLSGASPWTAALSTTPLLTSSQFVGFNNGHSAVTTTAGNSPDSSHLTVLDGDREPAFDIEKYQSSSPYGVSPVVHQPELFTPKAHRPHEYLAIHTPIPNQPSSFFLTPSPRRSSPEVIEEFDEEVPMILQGQPMYESPEIIDISTPTLKGITVFSPDHEMSTLELGSSSDRVPSPAISVRSDRVDGADDDDQDGYTGDVDSDDEVDAQIPDDVSVPSGAFDEGNLESILDEASDEATDNQATAVAEASMDLGVLPYEIVQLIIAFLEAPSTATLVAFLREHLGIPAPLYSSGDSESPETEWDSESHADADMETSWTTLPPDDNREWEIAKVAPQALGKESHTATAQVNINLNVNVDIVKVRLRKATSYRPCL</sequence>
<feature type="region of interest" description="Disordered" evidence="1">
    <location>
        <begin position="581"/>
        <end position="614"/>
    </location>
</feature>
<evidence type="ECO:0000313" key="2">
    <source>
        <dbReference type="EMBL" id="KZS96692.1"/>
    </source>
</evidence>
<evidence type="ECO:0000313" key="3">
    <source>
        <dbReference type="Proteomes" id="UP000076722"/>
    </source>
</evidence>
<accession>A0A164Y8P6</accession>
<dbReference type="AlphaFoldDB" id="A0A164Y8P6"/>
<organism evidence="2 3">
    <name type="scientific">Sistotremastrum niveocremeum HHB9708</name>
    <dbReference type="NCBI Taxonomy" id="1314777"/>
    <lineage>
        <taxon>Eukaryota</taxon>
        <taxon>Fungi</taxon>
        <taxon>Dikarya</taxon>
        <taxon>Basidiomycota</taxon>
        <taxon>Agaricomycotina</taxon>
        <taxon>Agaricomycetes</taxon>
        <taxon>Sistotremastrales</taxon>
        <taxon>Sistotremastraceae</taxon>
        <taxon>Sertulicium</taxon>
        <taxon>Sertulicium niveocremeum</taxon>
    </lineage>
</organism>